<feature type="region of interest" description="Disordered" evidence="1">
    <location>
        <begin position="28"/>
        <end position="84"/>
    </location>
</feature>
<comment type="caution">
    <text evidence="2">The sequence shown here is derived from an EMBL/GenBank/DDBJ whole genome shotgun (WGS) entry which is preliminary data.</text>
</comment>
<dbReference type="Proteomes" id="UP001519328">
    <property type="component" value="Unassembled WGS sequence"/>
</dbReference>
<organism evidence="2 3">
    <name type="scientific">Virgibacillus litoralis</name>
    <dbReference type="NCBI Taxonomy" id="578221"/>
    <lineage>
        <taxon>Bacteria</taxon>
        <taxon>Bacillati</taxon>
        <taxon>Bacillota</taxon>
        <taxon>Bacilli</taxon>
        <taxon>Bacillales</taxon>
        <taxon>Bacillaceae</taxon>
        <taxon>Virgibacillus</taxon>
    </lineage>
</organism>
<accession>A0ABS4HB07</accession>
<proteinExistence type="predicted"/>
<reference evidence="2 3" key="1">
    <citation type="submission" date="2021-03" db="EMBL/GenBank/DDBJ databases">
        <title>Genomic Encyclopedia of Type Strains, Phase IV (KMG-IV): sequencing the most valuable type-strain genomes for metagenomic binning, comparative biology and taxonomic classification.</title>
        <authorList>
            <person name="Goeker M."/>
        </authorList>
    </citation>
    <scope>NUCLEOTIDE SEQUENCE [LARGE SCALE GENOMIC DNA]</scope>
    <source>
        <strain evidence="2 3">DSM 21085</strain>
    </source>
</reference>
<keyword evidence="3" id="KW-1185">Reference proteome</keyword>
<dbReference type="EMBL" id="JAGGKK010000003">
    <property type="protein sequence ID" value="MBP1948058.1"/>
    <property type="molecule type" value="Genomic_DNA"/>
</dbReference>
<name>A0ABS4HB07_9BACI</name>
<evidence type="ECO:0000313" key="3">
    <source>
        <dbReference type="Proteomes" id="UP001519328"/>
    </source>
</evidence>
<feature type="compositionally biased region" description="Polar residues" evidence="1">
    <location>
        <begin position="40"/>
        <end position="49"/>
    </location>
</feature>
<dbReference type="Pfam" id="PF12788">
    <property type="entry name" value="YmaF"/>
    <property type="match status" value="1"/>
</dbReference>
<evidence type="ECO:0000256" key="1">
    <source>
        <dbReference type="SAM" id="MobiDB-lite"/>
    </source>
</evidence>
<dbReference type="RefSeq" id="WP_209479640.1">
    <property type="nucleotide sequence ID" value="NZ_JAGGKK010000003.1"/>
</dbReference>
<protein>
    <recommendedName>
        <fullName evidence="4">YmaF family protein</fullName>
    </recommendedName>
</protein>
<dbReference type="InterPro" id="IPR024307">
    <property type="entry name" value="YmaF"/>
</dbReference>
<evidence type="ECO:0008006" key="4">
    <source>
        <dbReference type="Google" id="ProtNLM"/>
    </source>
</evidence>
<evidence type="ECO:0000313" key="2">
    <source>
        <dbReference type="EMBL" id="MBP1948058.1"/>
    </source>
</evidence>
<gene>
    <name evidence="2" type="ORF">J2Z82_000987</name>
</gene>
<sequence>MYYTMVPVAYAYPPVSPNGMQHPYNLNHPEGLPRNKTTKDSTNPNQNAGHTHAHYGATTCNDKHTHLHPGVTSPPIETNDGHVHKIYGNTTFDDGHIHQYEAQTSPPISLGNGYHTHYAEIKTTENDGHTHTIKGYTRASKS</sequence>